<sequence length="480" mass="53537">MQQIFFSHRIHSSVVALSMLVFLGGCQNIAPFIAPQVALPAQYPLQQSGKYHVLAWSDYVNDPALIKVAYLALAHNHDLKIAALRVQEAQAAYGIQRSESWPSISGSAAYERSRVPADLSFIGRAVTSDQYSVGVGMNQWELDLWGRILTLNAAALQQFFAAEYNQLAVRNSIIQQSIQSYLTLSELEKRIYFAKRSVQSYERSVRIFKRRYEVGASSKVEYMQAQTLLSNGQALLIQLQNSQDMTANYLLQLIGQSMEIPKLDLDQVVFKTAGLQTGLPSDLLLNRPDIRAAEALLHSRHADIHAARAAFFPRIALTGSFGIASTELDGLFKSGNKLWSFAPSISIPIFNAGRLKNNLILAEVRRDIAVADYEKTVQNAFREVADALVQQQHLSRQLQIQNQGLTAFRETARLAQLRYDNGAVGYLDVLDAQRNLLSAEQQWIETQSALMQSYVSLYFALGGDSSVAKQPEQYLLTSLE</sequence>
<comment type="subcellular location">
    <subcellularLocation>
        <location evidence="2">Cell outer membrane</location>
        <topology evidence="2">Lipid-anchor</topology>
    </subcellularLocation>
</comment>
<dbReference type="Gene3D" id="1.20.1600.10">
    <property type="entry name" value="Outer membrane efflux proteins (OEP)"/>
    <property type="match status" value="1"/>
</dbReference>
<dbReference type="InterPro" id="IPR010131">
    <property type="entry name" value="MdtP/NodT-like"/>
</dbReference>
<dbReference type="RefSeq" id="WP_081406210.1">
    <property type="nucleotide sequence ID" value="NZ_CP022298.1"/>
</dbReference>
<dbReference type="GO" id="GO:0009279">
    <property type="term" value="C:cell outer membrane"/>
    <property type="evidence" value="ECO:0007669"/>
    <property type="project" value="UniProtKB-SubCell"/>
</dbReference>
<dbReference type="Pfam" id="PF02321">
    <property type="entry name" value="OEP"/>
    <property type="match status" value="2"/>
</dbReference>
<reference evidence="3 4" key="1">
    <citation type="submission" date="2017-06" db="EMBL/GenBank/DDBJ databases">
        <title>Complete Genome Sequence of the Carbazole-Degrading Bacterium Acinetobacter johnsonii IC001.</title>
        <authorList>
            <person name="Vejarano F."/>
            <person name="Suzuki-Minakuchi C."/>
            <person name="Ohtsubo Y."/>
            <person name="Tsuda M."/>
            <person name="Okada K."/>
            <person name="Nojiri H."/>
        </authorList>
    </citation>
    <scope>NUCLEOTIDE SEQUENCE [LARGE SCALE GENOMIC DNA]</scope>
    <source>
        <strain evidence="3 4">IC001</strain>
    </source>
</reference>
<protein>
    <submittedName>
        <fullName evidence="3">RND transporter</fullName>
    </submittedName>
</protein>
<keyword evidence="2" id="KW-0564">Palmitate</keyword>
<keyword evidence="2" id="KW-0449">Lipoprotein</keyword>
<dbReference type="EMBL" id="CP022298">
    <property type="protein sequence ID" value="AZN64063.1"/>
    <property type="molecule type" value="Genomic_DNA"/>
</dbReference>
<name>A0A3Q8XDK3_ACIJO</name>
<dbReference type="AlphaFoldDB" id="A0A3Q8XDK3"/>
<gene>
    <name evidence="3" type="ORF">CFH90_08515</name>
</gene>
<dbReference type="PANTHER" id="PTHR30203:SF33">
    <property type="entry name" value="BLR4455 PROTEIN"/>
    <property type="match status" value="1"/>
</dbReference>
<dbReference type="Proteomes" id="UP000276980">
    <property type="component" value="Chromosome"/>
</dbReference>
<dbReference type="PANTHER" id="PTHR30203">
    <property type="entry name" value="OUTER MEMBRANE CATION EFFLUX PROTEIN"/>
    <property type="match status" value="1"/>
</dbReference>
<evidence type="ECO:0000256" key="1">
    <source>
        <dbReference type="ARBA" id="ARBA00007613"/>
    </source>
</evidence>
<dbReference type="GO" id="GO:0015562">
    <property type="term" value="F:efflux transmembrane transporter activity"/>
    <property type="evidence" value="ECO:0007669"/>
    <property type="project" value="InterPro"/>
</dbReference>
<evidence type="ECO:0000313" key="4">
    <source>
        <dbReference type="Proteomes" id="UP000276980"/>
    </source>
</evidence>
<dbReference type="SUPFAM" id="SSF56954">
    <property type="entry name" value="Outer membrane efflux proteins (OEP)"/>
    <property type="match status" value="1"/>
</dbReference>
<accession>A0A3Q8XDK3</accession>
<comment type="similarity">
    <text evidence="1 2">Belongs to the outer membrane factor (OMF) (TC 1.B.17) family.</text>
</comment>
<organism evidence="3 4">
    <name type="scientific">Acinetobacter johnsonii</name>
    <dbReference type="NCBI Taxonomy" id="40214"/>
    <lineage>
        <taxon>Bacteria</taxon>
        <taxon>Pseudomonadati</taxon>
        <taxon>Pseudomonadota</taxon>
        <taxon>Gammaproteobacteria</taxon>
        <taxon>Moraxellales</taxon>
        <taxon>Moraxellaceae</taxon>
        <taxon>Acinetobacter</taxon>
    </lineage>
</organism>
<keyword evidence="2" id="KW-0472">Membrane</keyword>
<evidence type="ECO:0000313" key="3">
    <source>
        <dbReference type="EMBL" id="AZN64063.1"/>
    </source>
</evidence>
<keyword evidence="2" id="KW-1134">Transmembrane beta strand</keyword>
<proteinExistence type="inferred from homology"/>
<dbReference type="InterPro" id="IPR003423">
    <property type="entry name" value="OMP_efflux"/>
</dbReference>
<dbReference type="Gene3D" id="2.20.200.10">
    <property type="entry name" value="Outer membrane efflux proteins (OEP)"/>
    <property type="match status" value="1"/>
</dbReference>
<keyword evidence="2" id="KW-0812">Transmembrane</keyword>
<dbReference type="NCBIfam" id="TIGR01845">
    <property type="entry name" value="outer_NodT"/>
    <property type="match status" value="1"/>
</dbReference>
<evidence type="ECO:0000256" key="2">
    <source>
        <dbReference type="RuleBase" id="RU362097"/>
    </source>
</evidence>